<accession>A0A840MLA5</accession>
<dbReference type="InterPro" id="IPR017896">
    <property type="entry name" value="4Fe4S_Fe-S-bd"/>
</dbReference>
<evidence type="ECO:0000256" key="6">
    <source>
        <dbReference type="ARBA" id="ARBA00023004"/>
    </source>
</evidence>
<evidence type="ECO:0000256" key="5">
    <source>
        <dbReference type="ARBA" id="ARBA00022982"/>
    </source>
</evidence>
<feature type="binding site" evidence="8">
    <location>
        <position position="412"/>
    </location>
    <ligand>
        <name>[4Fe-4S] cluster</name>
        <dbReference type="ChEBI" id="CHEBI:49883"/>
        <label>2</label>
    </ligand>
</feature>
<feature type="binding site" evidence="8">
    <location>
        <position position="370"/>
    </location>
    <ligand>
        <name>[4Fe-4S] cluster</name>
        <dbReference type="ChEBI" id="CHEBI:49883"/>
        <label>1</label>
    </ligand>
</feature>
<feature type="domain" description="4Fe-4S ferredoxin-type" evidence="10">
    <location>
        <begin position="397"/>
        <end position="426"/>
    </location>
</feature>
<feature type="compositionally biased region" description="Low complexity" evidence="9">
    <location>
        <begin position="529"/>
        <end position="555"/>
    </location>
</feature>
<feature type="region of interest" description="Disordered" evidence="9">
    <location>
        <begin position="1"/>
        <end position="27"/>
    </location>
</feature>
<keyword evidence="7 8" id="KW-0411">Iron-sulfur</keyword>
<dbReference type="PROSITE" id="PS00198">
    <property type="entry name" value="4FE4S_FER_1"/>
    <property type="match status" value="1"/>
</dbReference>
<feature type="binding site" evidence="8">
    <location>
        <position position="416"/>
    </location>
    <ligand>
        <name>[4Fe-4S] cluster</name>
        <dbReference type="ChEBI" id="CHEBI:49883"/>
        <label>1</label>
    </ligand>
</feature>
<feature type="binding site" evidence="8">
    <location>
        <position position="377"/>
    </location>
    <ligand>
        <name>[4Fe-4S] cluster</name>
        <dbReference type="ChEBI" id="CHEBI:49883"/>
        <label>2</label>
    </ligand>
</feature>
<dbReference type="InterPro" id="IPR011538">
    <property type="entry name" value="Nuo51_FMN-bd"/>
</dbReference>
<comment type="cofactor">
    <cofactor evidence="8">
        <name>[4Fe-4S] cluster</name>
        <dbReference type="ChEBI" id="CHEBI:49883"/>
    </cofactor>
    <text evidence="8">Binds 2 [4Fe-4S] clusters per subunit.</text>
</comment>
<feature type="domain" description="4Fe-4S ferredoxin-type" evidence="10">
    <location>
        <begin position="357"/>
        <end position="387"/>
    </location>
</feature>
<keyword evidence="3 8" id="KW-0479">Metal-binding</keyword>
<dbReference type="NCBIfam" id="TIGR01945">
    <property type="entry name" value="rnfC"/>
    <property type="match status" value="1"/>
</dbReference>
<dbReference type="AlphaFoldDB" id="A0A840MLA5"/>
<dbReference type="Pfam" id="PF12838">
    <property type="entry name" value="Fer4_7"/>
    <property type="match status" value="1"/>
</dbReference>
<evidence type="ECO:0000256" key="9">
    <source>
        <dbReference type="SAM" id="MobiDB-lite"/>
    </source>
</evidence>
<keyword evidence="4 8" id="KW-0677">Repeat</keyword>
<proteinExistence type="inferred from homology"/>
<dbReference type="RefSeq" id="WP_184039604.1">
    <property type="nucleotide sequence ID" value="NZ_JACHHY010000014.1"/>
</dbReference>
<comment type="similarity">
    <text evidence="8">Belongs to the 4Fe4S bacterial-type ferredoxin family. RnfC subfamily.</text>
</comment>
<feature type="compositionally biased region" description="Basic residues" evidence="9">
    <location>
        <begin position="1"/>
        <end position="10"/>
    </location>
</feature>
<dbReference type="InterPro" id="IPR037225">
    <property type="entry name" value="Nuo51_FMN-bd_sf"/>
</dbReference>
<feature type="binding site" evidence="8">
    <location>
        <position position="373"/>
    </location>
    <ligand>
        <name>[4Fe-4S] cluster</name>
        <dbReference type="ChEBI" id="CHEBI:49883"/>
        <label>1</label>
    </ligand>
</feature>
<keyword evidence="5 8" id="KW-0249">Electron transport</keyword>
<protein>
    <recommendedName>
        <fullName evidence="8">Ion-translocating oxidoreductase complex subunit C</fullName>
        <ecNumber evidence="8">7.-.-.-</ecNumber>
    </recommendedName>
    <alternativeName>
        <fullName evidence="8">Rnf electron transport complex subunit C</fullName>
    </alternativeName>
</protein>
<dbReference type="InterPro" id="IPR010208">
    <property type="entry name" value="Ion_transpt_RnfC/RsxC"/>
</dbReference>
<name>A0A840MLA5_9PROT</name>
<dbReference type="EC" id="7.-.-.-" evidence="8"/>
<dbReference type="Gene3D" id="3.30.70.20">
    <property type="match status" value="1"/>
</dbReference>
<dbReference type="Pfam" id="PF13375">
    <property type="entry name" value="RnfC_N"/>
    <property type="match status" value="1"/>
</dbReference>
<sequence>MSPRLHRFHGGIHPPEHKTESNGPPIATLPLPPQLVLPLRQHLGNAAEACVHVDQMVLKGQIIARADGVVSAALHAPTSGTVTAIAAKPLPHPSQLAEPCIVIEPDGRDAWQTRQPFDWQAAGPRATRDHLCEMGVVGLGGAVFPSHIKLGTPSEAGIETLIINGAECEPYITCDDRLMRERAADIIGGIEIMRHLMQARSVKVGIEDNKPDAIAAMVAAAGGREIEIVPLPTLYPSGGAKQLIRLLTGIEVPGGTRATELGVQCFNVGTAYAIARAVWQGEPLISRIVTLAGNVQRPQNVEALLGTSVDWLMQWAGQRPDTDRILMGGPLMGIELPSPFVPVVKATNCLLAGSPRLLPKPGPAMPCIRCGECAQVCPAELQPQDLYWFAKAQQLGKAQEWHLFDCIECGACSYVCPSQIPLVQFYQAAKADIWDAERKKRAADQARLRHEFRAERLARDKAERAAKLASKAIEAQKAATAAKAEAATNPEAAQALADKQAIIQAALARAQAQRQAADTPANPTPADTPAPAVDGKQALIQAAMARAAAKRAAQATPDNPPQVD</sequence>
<evidence type="ECO:0000256" key="2">
    <source>
        <dbReference type="ARBA" id="ARBA00022485"/>
    </source>
</evidence>
<evidence type="ECO:0000256" key="8">
    <source>
        <dbReference type="HAMAP-Rule" id="MF_00461"/>
    </source>
</evidence>
<dbReference type="GO" id="GO:0022900">
    <property type="term" value="P:electron transport chain"/>
    <property type="evidence" value="ECO:0007669"/>
    <property type="project" value="UniProtKB-UniRule"/>
</dbReference>
<keyword evidence="2 8" id="KW-0004">4Fe-4S</keyword>
<dbReference type="SUPFAM" id="SSF46548">
    <property type="entry name" value="alpha-helical ferredoxin"/>
    <property type="match status" value="1"/>
</dbReference>
<evidence type="ECO:0000256" key="3">
    <source>
        <dbReference type="ARBA" id="ARBA00022723"/>
    </source>
</evidence>
<dbReference type="GO" id="GO:0005886">
    <property type="term" value="C:plasma membrane"/>
    <property type="evidence" value="ECO:0007669"/>
    <property type="project" value="UniProtKB-SubCell"/>
</dbReference>
<evidence type="ECO:0000256" key="1">
    <source>
        <dbReference type="ARBA" id="ARBA00022448"/>
    </source>
</evidence>
<keyword evidence="8" id="KW-0997">Cell inner membrane</keyword>
<evidence type="ECO:0000313" key="12">
    <source>
        <dbReference type="Proteomes" id="UP000575898"/>
    </source>
</evidence>
<comment type="subcellular location">
    <subcellularLocation>
        <location evidence="8">Cell inner membrane</location>
        <topology evidence="8">Peripheral membrane protein</topology>
    </subcellularLocation>
</comment>
<feature type="region of interest" description="Disordered" evidence="9">
    <location>
        <begin position="513"/>
        <end position="564"/>
    </location>
</feature>
<dbReference type="PROSITE" id="PS51379">
    <property type="entry name" value="4FE4S_FER_2"/>
    <property type="match status" value="2"/>
</dbReference>
<comment type="function">
    <text evidence="8">Part of a membrane-bound complex that couples electron transfer with translocation of ions across the membrane.</text>
</comment>
<dbReference type="Gene3D" id="3.40.50.11540">
    <property type="entry name" value="NADH-ubiquinone oxidoreductase 51kDa subunit"/>
    <property type="match status" value="1"/>
</dbReference>
<feature type="binding site" evidence="8">
    <location>
        <position position="409"/>
    </location>
    <ligand>
        <name>[4Fe-4S] cluster</name>
        <dbReference type="ChEBI" id="CHEBI:49883"/>
        <label>2</label>
    </ligand>
</feature>
<keyword evidence="1 8" id="KW-0813">Transport</keyword>
<keyword evidence="12" id="KW-1185">Reference proteome</keyword>
<keyword evidence="8" id="KW-1003">Cell membrane</keyword>
<dbReference type="EMBL" id="JACHHY010000014">
    <property type="protein sequence ID" value="MBB5019190.1"/>
    <property type="molecule type" value="Genomic_DNA"/>
</dbReference>
<dbReference type="PANTHER" id="PTHR43034:SF2">
    <property type="entry name" value="ION-TRANSLOCATING OXIDOREDUCTASE COMPLEX SUBUNIT C"/>
    <property type="match status" value="1"/>
</dbReference>
<dbReference type="GO" id="GO:0046872">
    <property type="term" value="F:metal ion binding"/>
    <property type="evidence" value="ECO:0007669"/>
    <property type="project" value="UniProtKB-KW"/>
</dbReference>
<dbReference type="GO" id="GO:0009055">
    <property type="term" value="F:electron transfer activity"/>
    <property type="evidence" value="ECO:0007669"/>
    <property type="project" value="InterPro"/>
</dbReference>
<dbReference type="NCBIfam" id="NF003454">
    <property type="entry name" value="PRK05035.1"/>
    <property type="match status" value="1"/>
</dbReference>
<dbReference type="Proteomes" id="UP000575898">
    <property type="component" value="Unassembled WGS sequence"/>
</dbReference>
<dbReference type="Pfam" id="PF01512">
    <property type="entry name" value="Complex1_51K"/>
    <property type="match status" value="1"/>
</dbReference>
<evidence type="ECO:0000259" key="10">
    <source>
        <dbReference type="PROSITE" id="PS51379"/>
    </source>
</evidence>
<dbReference type="PANTHER" id="PTHR43034">
    <property type="entry name" value="ION-TRANSLOCATING OXIDOREDUCTASE COMPLEX SUBUNIT C"/>
    <property type="match status" value="1"/>
</dbReference>
<comment type="caution">
    <text evidence="11">The sequence shown here is derived from an EMBL/GenBank/DDBJ whole genome shotgun (WGS) entry which is preliminary data.</text>
</comment>
<organism evidence="11 12">
    <name type="scientific">Chitinivorax tropicus</name>
    <dbReference type="NCBI Taxonomy" id="714531"/>
    <lineage>
        <taxon>Bacteria</taxon>
        <taxon>Pseudomonadati</taxon>
        <taxon>Pseudomonadota</taxon>
        <taxon>Betaproteobacteria</taxon>
        <taxon>Chitinivorax</taxon>
    </lineage>
</organism>
<reference evidence="11 12" key="1">
    <citation type="submission" date="2020-08" db="EMBL/GenBank/DDBJ databases">
        <title>Genomic Encyclopedia of Type Strains, Phase IV (KMG-IV): sequencing the most valuable type-strain genomes for metagenomic binning, comparative biology and taxonomic classification.</title>
        <authorList>
            <person name="Goeker M."/>
        </authorList>
    </citation>
    <scope>NUCLEOTIDE SEQUENCE [LARGE SCALE GENOMIC DNA]</scope>
    <source>
        <strain evidence="11 12">DSM 27165</strain>
    </source>
</reference>
<feature type="binding site" evidence="8">
    <location>
        <position position="367"/>
    </location>
    <ligand>
        <name>[4Fe-4S] cluster</name>
        <dbReference type="ChEBI" id="CHEBI:49883"/>
        <label>1</label>
    </ligand>
</feature>
<keyword evidence="8" id="KW-1278">Translocase</keyword>
<comment type="subunit">
    <text evidence="8">The complex is composed of six subunits: RnfA, RnfB, RnfC, RnfD, RnfE and RnfG.</text>
</comment>
<evidence type="ECO:0000256" key="4">
    <source>
        <dbReference type="ARBA" id="ARBA00022737"/>
    </source>
</evidence>
<feature type="binding site" evidence="8">
    <location>
        <position position="406"/>
    </location>
    <ligand>
        <name>[4Fe-4S] cluster</name>
        <dbReference type="ChEBI" id="CHEBI:49883"/>
        <label>2</label>
    </ligand>
</feature>
<dbReference type="SUPFAM" id="SSF142019">
    <property type="entry name" value="Nqo1 FMN-binding domain-like"/>
    <property type="match status" value="1"/>
</dbReference>
<gene>
    <name evidence="8" type="primary">rnfC</name>
    <name evidence="11" type="ORF">HNQ59_002488</name>
</gene>
<dbReference type="InterPro" id="IPR026902">
    <property type="entry name" value="RnfC_N"/>
</dbReference>
<keyword evidence="8" id="KW-0472">Membrane</keyword>
<dbReference type="HAMAP" id="MF_00461">
    <property type="entry name" value="RsxC_RnfC"/>
    <property type="match status" value="1"/>
</dbReference>
<dbReference type="InterPro" id="IPR017900">
    <property type="entry name" value="4Fe4S_Fe_S_CS"/>
</dbReference>
<evidence type="ECO:0000313" key="11">
    <source>
        <dbReference type="EMBL" id="MBB5019190.1"/>
    </source>
</evidence>
<dbReference type="GO" id="GO:0051539">
    <property type="term" value="F:4 iron, 4 sulfur cluster binding"/>
    <property type="evidence" value="ECO:0007669"/>
    <property type="project" value="UniProtKB-KW"/>
</dbReference>
<evidence type="ECO:0000256" key="7">
    <source>
        <dbReference type="ARBA" id="ARBA00023014"/>
    </source>
</evidence>
<keyword evidence="6 8" id="KW-0408">Iron</keyword>